<dbReference type="InterPro" id="IPR015199">
    <property type="entry name" value="DNA_pol_III_delta_C"/>
</dbReference>
<keyword evidence="3 10" id="KW-0808">Transferase</keyword>
<dbReference type="Proteomes" id="UP000264146">
    <property type="component" value="Chromosome"/>
</dbReference>
<keyword evidence="5" id="KW-0235">DNA replication</keyword>
<dbReference type="InterPro" id="IPR050238">
    <property type="entry name" value="DNA_Rep/Repair_Clamp_Loader"/>
</dbReference>
<dbReference type="AlphaFoldDB" id="A0A7Z7QRN4"/>
<accession>A0A7Z7QRN4</accession>
<evidence type="ECO:0000313" key="9">
    <source>
        <dbReference type="EMBL" id="CAD7360710.1"/>
    </source>
</evidence>
<evidence type="ECO:0000256" key="3">
    <source>
        <dbReference type="ARBA" id="ARBA00022679"/>
    </source>
</evidence>
<keyword evidence="4 10" id="KW-0548">Nucleotidyltransferase</keyword>
<sequence>MEVIDQLKKAYQNQKLSHAYLFEGDDAETMKTTAMDFAQFILCQDQAQCRNKVTEHNHPDFQYVMTDEATIKKEQVEALVHHMNQLPIEGDFKVYVIQDFEKLTVQGENSILKFLEEPPQKTIAVIMSTKPEQILDTIHSRCQHVYFKPMSRATFVSRLMAQDETITKPIAELLSTYTTQIEVATQLNQDFELQPFRKVLLQWCYRLVKQREMALIGVVELLKHAKNRQLQLMALSGINAYFQDLLYVKTKISDRITFSGMTEEYESLASQMSYRHLTYIIEQITEAHKKLNQNVNPTLVFEQIAIKVKG</sequence>
<dbReference type="Pfam" id="PF09115">
    <property type="entry name" value="DNApol3-delta_C"/>
    <property type="match status" value="1"/>
</dbReference>
<evidence type="ECO:0000256" key="4">
    <source>
        <dbReference type="ARBA" id="ARBA00022695"/>
    </source>
</evidence>
<evidence type="ECO:0000259" key="8">
    <source>
        <dbReference type="Pfam" id="PF09115"/>
    </source>
</evidence>
<dbReference type="GO" id="GO:0009360">
    <property type="term" value="C:DNA polymerase III complex"/>
    <property type="evidence" value="ECO:0007669"/>
    <property type="project" value="InterPro"/>
</dbReference>
<comment type="catalytic activity">
    <reaction evidence="7">
        <text>DNA(n) + a 2'-deoxyribonucleoside 5'-triphosphate = DNA(n+1) + diphosphate</text>
        <dbReference type="Rhea" id="RHEA:22508"/>
        <dbReference type="Rhea" id="RHEA-COMP:17339"/>
        <dbReference type="Rhea" id="RHEA-COMP:17340"/>
        <dbReference type="ChEBI" id="CHEBI:33019"/>
        <dbReference type="ChEBI" id="CHEBI:61560"/>
        <dbReference type="ChEBI" id="CHEBI:173112"/>
        <dbReference type="EC" id="2.7.7.7"/>
    </reaction>
</comment>
<feature type="domain" description="DNA polymerase III delta subunit C-terminal" evidence="8">
    <location>
        <begin position="210"/>
        <end position="306"/>
    </location>
</feature>
<keyword evidence="6" id="KW-0239">DNA-directed DNA polymerase</keyword>
<dbReference type="GO" id="GO:0003887">
    <property type="term" value="F:DNA-directed DNA polymerase activity"/>
    <property type="evidence" value="ECO:0007669"/>
    <property type="project" value="UniProtKB-KW"/>
</dbReference>
<evidence type="ECO:0000256" key="2">
    <source>
        <dbReference type="ARBA" id="ARBA00014363"/>
    </source>
</evidence>
<dbReference type="EC" id="2.7.7.7" evidence="1"/>
<dbReference type="Pfam" id="PF13177">
    <property type="entry name" value="DNA_pol3_delta2"/>
    <property type="match status" value="1"/>
</dbReference>
<dbReference type="RefSeq" id="WP_126495995.1">
    <property type="nucleotide sequence ID" value="NZ_LR962863.1"/>
</dbReference>
<evidence type="ECO:0000256" key="1">
    <source>
        <dbReference type="ARBA" id="ARBA00012417"/>
    </source>
</evidence>
<proteinExistence type="predicted"/>
<organism evidence="10">
    <name type="scientific">Staphylococcus schleiferi</name>
    <dbReference type="NCBI Taxonomy" id="1295"/>
    <lineage>
        <taxon>Bacteria</taxon>
        <taxon>Bacillati</taxon>
        <taxon>Bacillota</taxon>
        <taxon>Bacilli</taxon>
        <taxon>Bacillales</taxon>
        <taxon>Staphylococcaceae</taxon>
        <taxon>Staphylococcus</taxon>
    </lineage>
</organism>
<evidence type="ECO:0000256" key="7">
    <source>
        <dbReference type="ARBA" id="ARBA00049244"/>
    </source>
</evidence>
<dbReference type="SUPFAM" id="SSF52540">
    <property type="entry name" value="P-loop containing nucleoside triphosphate hydrolases"/>
    <property type="match status" value="1"/>
</dbReference>
<dbReference type="PANTHER" id="PTHR11669:SF8">
    <property type="entry name" value="DNA POLYMERASE III SUBUNIT DELTA"/>
    <property type="match status" value="1"/>
</dbReference>
<evidence type="ECO:0000313" key="10">
    <source>
        <dbReference type="EMBL" id="SUM90362.1"/>
    </source>
</evidence>
<reference evidence="10" key="1">
    <citation type="submission" date="2018-06" db="EMBL/GenBank/DDBJ databases">
        <authorList>
            <consortium name="Pathogen Informatics"/>
            <person name="Doyle S."/>
        </authorList>
    </citation>
    <scope>NUCLEOTIDE SEQUENCE [LARGE SCALE GENOMIC DNA]</scope>
    <source>
        <strain evidence="10">NCTC12218</strain>
    </source>
</reference>
<reference evidence="9 11" key="2">
    <citation type="submission" date="2020-11" db="EMBL/GenBank/DDBJ databases">
        <authorList>
            <consortium name="Pathogen Informatics"/>
        </authorList>
    </citation>
    <scope>NUCLEOTIDE SEQUENCE [LARGE SCALE GENOMIC DNA]</scope>
    <source>
        <strain evidence="9 11">NCTC12218</strain>
    </source>
</reference>
<name>A0A7Z7QRN4_STASC</name>
<dbReference type="EMBL" id="LR962863">
    <property type="protein sequence ID" value="CAD7360710.1"/>
    <property type="molecule type" value="Genomic_DNA"/>
</dbReference>
<dbReference type="EMBL" id="UHEF01000001">
    <property type="protein sequence ID" value="SUM90362.1"/>
    <property type="molecule type" value="Genomic_DNA"/>
</dbReference>
<gene>
    <name evidence="10" type="primary">dnaX_1</name>
    <name evidence="10" type="ORF">NCTC12218_02405</name>
</gene>
<dbReference type="GO" id="GO:0003677">
    <property type="term" value="F:DNA binding"/>
    <property type="evidence" value="ECO:0007669"/>
    <property type="project" value="InterPro"/>
</dbReference>
<dbReference type="GO" id="GO:0006261">
    <property type="term" value="P:DNA-templated DNA replication"/>
    <property type="evidence" value="ECO:0007669"/>
    <property type="project" value="TreeGrafter"/>
</dbReference>
<dbReference type="PANTHER" id="PTHR11669">
    <property type="entry name" value="REPLICATION FACTOR C / DNA POLYMERASE III GAMMA-TAU SUBUNIT"/>
    <property type="match status" value="1"/>
</dbReference>
<dbReference type="InterPro" id="IPR027417">
    <property type="entry name" value="P-loop_NTPase"/>
</dbReference>
<evidence type="ECO:0000256" key="5">
    <source>
        <dbReference type="ARBA" id="ARBA00022705"/>
    </source>
</evidence>
<evidence type="ECO:0000313" key="11">
    <source>
        <dbReference type="Proteomes" id="UP000264146"/>
    </source>
</evidence>
<protein>
    <recommendedName>
        <fullName evidence="2">DNA polymerase III subunit delta'</fullName>
        <ecNumber evidence="1">2.7.7.7</ecNumber>
    </recommendedName>
</protein>
<evidence type="ECO:0000256" key="6">
    <source>
        <dbReference type="ARBA" id="ARBA00022932"/>
    </source>
</evidence>
<dbReference type="Gene3D" id="3.40.50.300">
    <property type="entry name" value="P-loop containing nucleotide triphosphate hydrolases"/>
    <property type="match status" value="1"/>
</dbReference>